<keyword evidence="4" id="KW-1003">Cell membrane</keyword>
<proteinExistence type="predicted"/>
<dbReference type="PANTHER" id="PTHR44936">
    <property type="entry name" value="SENSOR PROTEIN CREC"/>
    <property type="match status" value="1"/>
</dbReference>
<keyword evidence="10" id="KW-0812">Transmembrane</keyword>
<keyword evidence="7" id="KW-0547">Nucleotide-binding</keyword>
<dbReference type="RefSeq" id="WP_184005248.1">
    <property type="nucleotide sequence ID" value="NZ_BAABIF010000006.1"/>
</dbReference>
<dbReference type="Gene3D" id="1.10.287.130">
    <property type="match status" value="1"/>
</dbReference>
<dbReference type="PROSITE" id="PS50109">
    <property type="entry name" value="HIS_KIN"/>
    <property type="match status" value="1"/>
</dbReference>
<comment type="catalytic activity">
    <reaction evidence="1">
        <text>ATP + protein L-histidine = ADP + protein N-phospho-L-histidine.</text>
        <dbReference type="EC" id="2.7.13.3"/>
    </reaction>
</comment>
<dbReference type="InterPro" id="IPR003661">
    <property type="entry name" value="HisK_dim/P_dom"/>
</dbReference>
<dbReference type="CDD" id="cd00082">
    <property type="entry name" value="HisKA"/>
    <property type="match status" value="1"/>
</dbReference>
<reference evidence="13 14" key="1">
    <citation type="submission" date="2020-08" db="EMBL/GenBank/DDBJ databases">
        <title>Genomic Encyclopedia of Type Strains, Phase IV (KMG-IV): sequencing the most valuable type-strain genomes for metagenomic binning, comparative biology and taxonomic classification.</title>
        <authorList>
            <person name="Goeker M."/>
        </authorList>
    </citation>
    <scope>NUCLEOTIDE SEQUENCE [LARGE SCALE GENOMIC DNA]</scope>
    <source>
        <strain evidence="13 14">DSM 27203</strain>
    </source>
</reference>
<evidence type="ECO:0000256" key="10">
    <source>
        <dbReference type="SAM" id="Phobius"/>
    </source>
</evidence>
<dbReference type="PANTHER" id="PTHR44936:SF10">
    <property type="entry name" value="SENSOR PROTEIN RSTB"/>
    <property type="match status" value="1"/>
</dbReference>
<feature type="domain" description="HAMP" evidence="12">
    <location>
        <begin position="164"/>
        <end position="215"/>
    </location>
</feature>
<dbReference type="GO" id="GO:0005524">
    <property type="term" value="F:ATP binding"/>
    <property type="evidence" value="ECO:0007669"/>
    <property type="project" value="UniProtKB-KW"/>
</dbReference>
<evidence type="ECO:0000313" key="14">
    <source>
        <dbReference type="Proteomes" id="UP000554342"/>
    </source>
</evidence>
<dbReference type="InterPro" id="IPR036097">
    <property type="entry name" value="HisK_dim/P_sf"/>
</dbReference>
<organism evidence="13 14">
    <name type="scientific">Stakelama sediminis</name>
    <dbReference type="NCBI Taxonomy" id="463200"/>
    <lineage>
        <taxon>Bacteria</taxon>
        <taxon>Pseudomonadati</taxon>
        <taxon>Pseudomonadota</taxon>
        <taxon>Alphaproteobacteria</taxon>
        <taxon>Sphingomonadales</taxon>
        <taxon>Sphingomonadaceae</taxon>
        <taxon>Stakelama</taxon>
    </lineage>
</organism>
<dbReference type="PROSITE" id="PS50885">
    <property type="entry name" value="HAMP"/>
    <property type="match status" value="1"/>
</dbReference>
<evidence type="ECO:0000256" key="8">
    <source>
        <dbReference type="ARBA" id="ARBA00022777"/>
    </source>
</evidence>
<keyword evidence="6" id="KW-0808">Transferase</keyword>
<evidence type="ECO:0000259" key="11">
    <source>
        <dbReference type="PROSITE" id="PS50109"/>
    </source>
</evidence>
<feature type="transmembrane region" description="Helical" evidence="10">
    <location>
        <begin position="140"/>
        <end position="163"/>
    </location>
</feature>
<dbReference type="AlphaFoldDB" id="A0A840Z2H0"/>
<keyword evidence="14" id="KW-1185">Reference proteome</keyword>
<dbReference type="SUPFAM" id="SSF47384">
    <property type="entry name" value="Homodimeric domain of signal transducing histidine kinase"/>
    <property type="match status" value="1"/>
</dbReference>
<evidence type="ECO:0000256" key="4">
    <source>
        <dbReference type="ARBA" id="ARBA00022475"/>
    </source>
</evidence>
<evidence type="ECO:0000256" key="6">
    <source>
        <dbReference type="ARBA" id="ARBA00022679"/>
    </source>
</evidence>
<evidence type="ECO:0000259" key="12">
    <source>
        <dbReference type="PROSITE" id="PS50885"/>
    </source>
</evidence>
<gene>
    <name evidence="13" type="ORF">FHR23_002862</name>
</gene>
<protein>
    <recommendedName>
        <fullName evidence="3">histidine kinase</fullName>
        <ecNumber evidence="3">2.7.13.3</ecNumber>
    </recommendedName>
</protein>
<comment type="caution">
    <text evidence="13">The sequence shown here is derived from an EMBL/GenBank/DDBJ whole genome shotgun (WGS) entry which is preliminary data.</text>
</comment>
<dbReference type="SMART" id="SM00388">
    <property type="entry name" value="HisKA"/>
    <property type="match status" value="1"/>
</dbReference>
<evidence type="ECO:0000256" key="7">
    <source>
        <dbReference type="ARBA" id="ARBA00022741"/>
    </source>
</evidence>
<dbReference type="InterPro" id="IPR050980">
    <property type="entry name" value="2C_sensor_his_kinase"/>
</dbReference>
<dbReference type="InterPro" id="IPR036890">
    <property type="entry name" value="HATPase_C_sf"/>
</dbReference>
<dbReference type="SMART" id="SM00387">
    <property type="entry name" value="HATPase_c"/>
    <property type="match status" value="1"/>
</dbReference>
<dbReference type="GO" id="GO:0000155">
    <property type="term" value="F:phosphorelay sensor kinase activity"/>
    <property type="evidence" value="ECO:0007669"/>
    <property type="project" value="InterPro"/>
</dbReference>
<dbReference type="InterPro" id="IPR003594">
    <property type="entry name" value="HATPase_dom"/>
</dbReference>
<dbReference type="Gene3D" id="3.30.565.10">
    <property type="entry name" value="Histidine kinase-like ATPase, C-terminal domain"/>
    <property type="match status" value="1"/>
</dbReference>
<dbReference type="Pfam" id="PF02518">
    <property type="entry name" value="HATPase_c"/>
    <property type="match status" value="1"/>
</dbReference>
<dbReference type="EMBL" id="JACIJI010000006">
    <property type="protein sequence ID" value="MBB5719906.1"/>
    <property type="molecule type" value="Genomic_DNA"/>
</dbReference>
<evidence type="ECO:0000256" key="9">
    <source>
        <dbReference type="ARBA" id="ARBA00022840"/>
    </source>
</evidence>
<dbReference type="Pfam" id="PF00512">
    <property type="entry name" value="HisKA"/>
    <property type="match status" value="1"/>
</dbReference>
<dbReference type="GO" id="GO:0005886">
    <property type="term" value="C:plasma membrane"/>
    <property type="evidence" value="ECO:0007669"/>
    <property type="project" value="UniProtKB-SubCell"/>
</dbReference>
<sequence length="434" mass="48138">MAALVVGLGLIQLAASVLFYQSIDRQTLRNDHARRIAELLVVSERLYLLVPGQTPETMSTRFLNADVSEDPRVDHGQFNDDLSEITREIERWEPGLAGKALRLARVPNDTGRDDLVGSIRLPDNRWLNFRSRNISSMWPVAARAIVLTIVSTALLIFAGLTLLHRLARPLRSLANAADTIGEGRQIAIEERGPKDLRGLASAMNLMQSRIAGLLREQAQSFEAISHDLRTPLSRQKLVADLLEDPELSAMLVENVDEMEDLLASLQQFLRAQHLTAQAEPIDLTSFVRAAIIPLGEAVSLRHQDEVTVTTFVEPLRISLALLLENAQQYGRQVEIGFGQTEEGRWIILIDDDGPGLSEEHFQDILDPFFRLDQARSRNTKGFGLGIPTAHRLMTRFNGGLSFGKSALGGLRVIVTVPTPSNHDAAILSDRQLDH</sequence>
<dbReference type="InterPro" id="IPR005467">
    <property type="entry name" value="His_kinase_dom"/>
</dbReference>
<evidence type="ECO:0000256" key="5">
    <source>
        <dbReference type="ARBA" id="ARBA00022553"/>
    </source>
</evidence>
<evidence type="ECO:0000256" key="3">
    <source>
        <dbReference type="ARBA" id="ARBA00012438"/>
    </source>
</evidence>
<dbReference type="InterPro" id="IPR004358">
    <property type="entry name" value="Sig_transdc_His_kin-like_C"/>
</dbReference>
<feature type="domain" description="Histidine kinase" evidence="11">
    <location>
        <begin position="223"/>
        <end position="420"/>
    </location>
</feature>
<evidence type="ECO:0000313" key="13">
    <source>
        <dbReference type="EMBL" id="MBB5719906.1"/>
    </source>
</evidence>
<dbReference type="PRINTS" id="PR00344">
    <property type="entry name" value="BCTRLSENSOR"/>
</dbReference>
<keyword evidence="10" id="KW-1133">Transmembrane helix</keyword>
<keyword evidence="5" id="KW-0597">Phosphoprotein</keyword>
<dbReference type="SUPFAM" id="SSF55874">
    <property type="entry name" value="ATPase domain of HSP90 chaperone/DNA topoisomerase II/histidine kinase"/>
    <property type="match status" value="1"/>
</dbReference>
<dbReference type="InterPro" id="IPR003660">
    <property type="entry name" value="HAMP_dom"/>
</dbReference>
<keyword evidence="9" id="KW-0067">ATP-binding</keyword>
<accession>A0A840Z2H0</accession>
<evidence type="ECO:0000256" key="1">
    <source>
        <dbReference type="ARBA" id="ARBA00000085"/>
    </source>
</evidence>
<evidence type="ECO:0000256" key="2">
    <source>
        <dbReference type="ARBA" id="ARBA00004651"/>
    </source>
</evidence>
<comment type="subcellular location">
    <subcellularLocation>
        <location evidence="2">Cell membrane</location>
        <topology evidence="2">Multi-pass membrane protein</topology>
    </subcellularLocation>
</comment>
<keyword evidence="8 13" id="KW-0418">Kinase</keyword>
<name>A0A840Z2H0_9SPHN</name>
<dbReference type="EC" id="2.7.13.3" evidence="3"/>
<dbReference type="Proteomes" id="UP000554342">
    <property type="component" value="Unassembled WGS sequence"/>
</dbReference>
<keyword evidence="10" id="KW-0472">Membrane</keyword>